<keyword evidence="6 7" id="KW-0472">Membrane</keyword>
<feature type="transmembrane region" description="Helical" evidence="7">
    <location>
        <begin position="100"/>
        <end position="129"/>
    </location>
</feature>
<feature type="transmembrane region" description="Helical" evidence="7">
    <location>
        <begin position="60"/>
        <end position="80"/>
    </location>
</feature>
<organism evidence="9 10">
    <name type="scientific">Futiania mangrovi</name>
    <dbReference type="NCBI Taxonomy" id="2959716"/>
    <lineage>
        <taxon>Bacteria</taxon>
        <taxon>Pseudomonadati</taxon>
        <taxon>Pseudomonadota</taxon>
        <taxon>Alphaproteobacteria</taxon>
        <taxon>Futianiales</taxon>
        <taxon>Futianiaceae</taxon>
        <taxon>Futiania</taxon>
    </lineage>
</organism>
<dbReference type="GO" id="GO:0022857">
    <property type="term" value="F:transmembrane transporter activity"/>
    <property type="evidence" value="ECO:0007669"/>
    <property type="project" value="UniProtKB-UniRule"/>
</dbReference>
<evidence type="ECO:0000256" key="2">
    <source>
        <dbReference type="ARBA" id="ARBA00022475"/>
    </source>
</evidence>
<dbReference type="InterPro" id="IPR010656">
    <property type="entry name" value="DctM"/>
</dbReference>
<dbReference type="Proteomes" id="UP001055804">
    <property type="component" value="Unassembled WGS sequence"/>
</dbReference>
<dbReference type="Pfam" id="PF06808">
    <property type="entry name" value="DctM"/>
    <property type="match status" value="1"/>
</dbReference>
<evidence type="ECO:0000259" key="8">
    <source>
        <dbReference type="Pfam" id="PF06808"/>
    </source>
</evidence>
<gene>
    <name evidence="9" type="ORF">NJQ99_03360</name>
</gene>
<feature type="transmembrane region" description="Helical" evidence="7">
    <location>
        <begin position="402"/>
        <end position="427"/>
    </location>
</feature>
<keyword evidence="10" id="KW-1185">Reference proteome</keyword>
<dbReference type="NCBIfam" id="TIGR00786">
    <property type="entry name" value="dctM"/>
    <property type="match status" value="1"/>
</dbReference>
<evidence type="ECO:0000313" key="10">
    <source>
        <dbReference type="Proteomes" id="UP001055804"/>
    </source>
</evidence>
<evidence type="ECO:0000256" key="6">
    <source>
        <dbReference type="ARBA" id="ARBA00023136"/>
    </source>
</evidence>
<dbReference type="InterPro" id="IPR004681">
    <property type="entry name" value="TRAP_DctM"/>
</dbReference>
<comment type="caution">
    <text evidence="9">The sequence shown here is derived from an EMBL/GenBank/DDBJ whole genome shotgun (WGS) entry which is preliminary data.</text>
</comment>
<protein>
    <recommendedName>
        <fullName evidence="7">TRAP transporter large permease protein</fullName>
    </recommendedName>
</protein>
<dbReference type="RefSeq" id="WP_269331385.1">
    <property type="nucleotide sequence ID" value="NZ_JAMZFT010000001.1"/>
</dbReference>
<evidence type="ECO:0000256" key="4">
    <source>
        <dbReference type="ARBA" id="ARBA00022692"/>
    </source>
</evidence>
<dbReference type="PANTHER" id="PTHR33362:SF5">
    <property type="entry name" value="C4-DICARBOXYLATE TRAP TRANSPORTER LARGE PERMEASE PROTEIN DCTM"/>
    <property type="match status" value="1"/>
</dbReference>
<keyword evidence="7" id="KW-0813">Transport</keyword>
<evidence type="ECO:0000256" key="3">
    <source>
        <dbReference type="ARBA" id="ARBA00022519"/>
    </source>
</evidence>
<feature type="transmembrane region" description="Helical" evidence="7">
    <location>
        <begin position="280"/>
        <end position="299"/>
    </location>
</feature>
<dbReference type="PIRSF" id="PIRSF006066">
    <property type="entry name" value="HI0050"/>
    <property type="match status" value="1"/>
</dbReference>
<dbReference type="AlphaFoldDB" id="A0A9J6PFP4"/>
<feature type="transmembrane region" description="Helical" evidence="7">
    <location>
        <begin position="220"/>
        <end position="242"/>
    </location>
</feature>
<feature type="transmembrane region" description="Helical" evidence="7">
    <location>
        <begin position="6"/>
        <end position="39"/>
    </location>
</feature>
<keyword evidence="5 7" id="KW-1133">Transmembrane helix</keyword>
<feature type="transmembrane region" description="Helical" evidence="7">
    <location>
        <begin position="248"/>
        <end position="268"/>
    </location>
</feature>
<dbReference type="PANTHER" id="PTHR33362">
    <property type="entry name" value="SIALIC ACID TRAP TRANSPORTER PERMEASE PROTEIN SIAT-RELATED"/>
    <property type="match status" value="1"/>
</dbReference>
<feature type="transmembrane region" description="Helical" evidence="7">
    <location>
        <begin position="141"/>
        <end position="167"/>
    </location>
</feature>
<feature type="transmembrane region" description="Helical" evidence="7">
    <location>
        <begin position="173"/>
        <end position="199"/>
    </location>
</feature>
<evidence type="ECO:0000313" key="9">
    <source>
        <dbReference type="EMBL" id="MCP1335439.1"/>
    </source>
</evidence>
<evidence type="ECO:0000256" key="7">
    <source>
        <dbReference type="RuleBase" id="RU369079"/>
    </source>
</evidence>
<dbReference type="EMBL" id="JAMZFT010000001">
    <property type="protein sequence ID" value="MCP1335439.1"/>
    <property type="molecule type" value="Genomic_DNA"/>
</dbReference>
<keyword evidence="3 7" id="KW-0997">Cell inner membrane</keyword>
<comment type="caution">
    <text evidence="7">Lacks conserved residue(s) required for the propagation of feature annotation.</text>
</comment>
<keyword evidence="2" id="KW-1003">Cell membrane</keyword>
<evidence type="ECO:0000256" key="5">
    <source>
        <dbReference type="ARBA" id="ARBA00022989"/>
    </source>
</evidence>
<accession>A0A9J6PFP4</accession>
<proteinExistence type="inferred from homology"/>
<feature type="domain" description="TRAP C4-dicarboxylate transport system permease DctM subunit" evidence="8">
    <location>
        <begin position="12"/>
        <end position="422"/>
    </location>
</feature>
<comment type="subunit">
    <text evidence="7">The complex comprises the extracytoplasmic solute receptor protein and the two transmembrane proteins.</text>
</comment>
<comment type="function">
    <text evidence="7">Part of the tripartite ATP-independent periplasmic (TRAP) transport system.</text>
</comment>
<sequence length="433" mass="45411">MDPVTLGFIGVGLLVALIVIGVPVAFAAAVIGIGGLWYMRGIDTAIGLSGIVPHATSTSYELSVLPLFIAIGFLALHAGITRGAFQAARLWLGRAPGGLATATIFASAGFSAVSGASTATAAVFTRLAVPEMEQRGYDRALAAGVVAVGGTLAALIPPSAILVIYGILVEESIGRLLLAGIIPGIISMAIYMVVITIVVKRNPSLAPSLEPVRMIEKLKSLTQVWGILAVVGVILGGVYFGWMTPTESAAVGTAIILSIAATRGMRLVDLKAGLLETVKTTAMIFMVIWGVLVFVRFLAFTGMPAMVTDAVLELDVAPWVILMGVILLYLVMGMVLDGLGMLILTLPVIYPAIIALGYDPIWFGVLVVKMIEIGLITPPVGLNCYVVHGVRPDIPLEQVFRGVAPFLVGEVVIVAILVLFPEVVLFLPDTMMN</sequence>
<evidence type="ECO:0000256" key="1">
    <source>
        <dbReference type="ARBA" id="ARBA00004429"/>
    </source>
</evidence>
<name>A0A9J6PFP4_9PROT</name>
<keyword evidence="4 7" id="KW-0812">Transmembrane</keyword>
<feature type="transmembrane region" description="Helical" evidence="7">
    <location>
        <begin position="319"/>
        <end position="349"/>
    </location>
</feature>
<reference evidence="9" key="1">
    <citation type="submission" date="2022-06" db="EMBL/GenBank/DDBJ databases">
        <title>Isolation and Genomics of Futiania mangrovii gen. nov., sp. nov., a Rare and Metabolically-versatile member in the Class Alphaproteobacteria.</title>
        <authorList>
            <person name="Liu L."/>
            <person name="Huang W.-C."/>
            <person name="Pan J."/>
            <person name="Li J."/>
            <person name="Huang Y."/>
            <person name="Du H."/>
            <person name="Liu Y."/>
            <person name="Li M."/>
        </authorList>
    </citation>
    <scope>NUCLEOTIDE SEQUENCE</scope>
    <source>
        <strain evidence="9">FT118</strain>
    </source>
</reference>
<comment type="subcellular location">
    <subcellularLocation>
        <location evidence="1 7">Cell inner membrane</location>
        <topology evidence="1 7">Multi-pass membrane protein</topology>
    </subcellularLocation>
</comment>
<comment type="similarity">
    <text evidence="7">Belongs to the TRAP transporter large permease family.</text>
</comment>
<dbReference type="GO" id="GO:0005886">
    <property type="term" value="C:plasma membrane"/>
    <property type="evidence" value="ECO:0007669"/>
    <property type="project" value="UniProtKB-SubCell"/>
</dbReference>